<dbReference type="OrthoDB" id="4337792at2759"/>
<evidence type="ECO:0000256" key="6">
    <source>
        <dbReference type="ARBA" id="ARBA00023242"/>
    </source>
</evidence>
<dbReference type="GO" id="GO:0008270">
    <property type="term" value="F:zinc ion binding"/>
    <property type="evidence" value="ECO:0007669"/>
    <property type="project" value="InterPro"/>
</dbReference>
<dbReference type="GO" id="GO:0000978">
    <property type="term" value="F:RNA polymerase II cis-regulatory region sequence-specific DNA binding"/>
    <property type="evidence" value="ECO:0007669"/>
    <property type="project" value="TreeGrafter"/>
</dbReference>
<keyword evidence="1" id="KW-0479">Metal-binding</keyword>
<evidence type="ECO:0000313" key="9">
    <source>
        <dbReference type="Proteomes" id="UP000572817"/>
    </source>
</evidence>
<keyword evidence="2" id="KW-0862">Zinc</keyword>
<comment type="caution">
    <text evidence="8">The sequence shown here is derived from an EMBL/GenBank/DDBJ whole genome shotgun (WGS) entry which is preliminary data.</text>
</comment>
<dbReference type="GO" id="GO:0006351">
    <property type="term" value="P:DNA-templated transcription"/>
    <property type="evidence" value="ECO:0007669"/>
    <property type="project" value="InterPro"/>
</dbReference>
<keyword evidence="6" id="KW-0539">Nucleus</keyword>
<evidence type="ECO:0000256" key="5">
    <source>
        <dbReference type="ARBA" id="ARBA00023163"/>
    </source>
</evidence>
<evidence type="ECO:0000259" key="7">
    <source>
        <dbReference type="Pfam" id="PF04082"/>
    </source>
</evidence>
<evidence type="ECO:0000256" key="1">
    <source>
        <dbReference type="ARBA" id="ARBA00022723"/>
    </source>
</evidence>
<organism evidence="8 9">
    <name type="scientific">Botryosphaeria dothidea</name>
    <dbReference type="NCBI Taxonomy" id="55169"/>
    <lineage>
        <taxon>Eukaryota</taxon>
        <taxon>Fungi</taxon>
        <taxon>Dikarya</taxon>
        <taxon>Ascomycota</taxon>
        <taxon>Pezizomycotina</taxon>
        <taxon>Dothideomycetes</taxon>
        <taxon>Dothideomycetes incertae sedis</taxon>
        <taxon>Botryosphaeriales</taxon>
        <taxon>Botryosphaeriaceae</taxon>
        <taxon>Botryosphaeria</taxon>
    </lineage>
</organism>
<dbReference type="InterPro" id="IPR051430">
    <property type="entry name" value="Fungal_TF_Env_Response"/>
</dbReference>
<evidence type="ECO:0000256" key="4">
    <source>
        <dbReference type="ARBA" id="ARBA00023125"/>
    </source>
</evidence>
<feature type="domain" description="Xylanolytic transcriptional activator regulatory" evidence="7">
    <location>
        <begin position="5"/>
        <end position="190"/>
    </location>
</feature>
<accession>A0A8H4N0Z1</accession>
<name>A0A8H4N0Z1_9PEZI</name>
<gene>
    <name evidence="8" type="ORF">GTA08_BOTSDO08896</name>
</gene>
<dbReference type="CDD" id="cd12148">
    <property type="entry name" value="fungal_TF_MHR"/>
    <property type="match status" value="1"/>
</dbReference>
<evidence type="ECO:0000313" key="8">
    <source>
        <dbReference type="EMBL" id="KAF4303088.1"/>
    </source>
</evidence>
<dbReference type="EMBL" id="WWBZ02000062">
    <property type="protein sequence ID" value="KAF4303088.1"/>
    <property type="molecule type" value="Genomic_DNA"/>
</dbReference>
<keyword evidence="5" id="KW-0804">Transcription</keyword>
<sequence length="452" mass="47921">MPSLAAEYERYWANGSSLNDVSIVRLLLILALGSCFYQGADRSSLHSTAITWIMAAYNWTSAPNIKHHLTIPGIQIHCLLLLAMQTHSVGGDIVVVSATNLIGMAKQMGLDRDPSSICNMSPLQAEIRRRLWTTTLELLVQASIDCGQAPIVSPDDYDCPPPTNVNDIQLNDETNANIIPEPLESYTQASAAIILAESLPVRLRITKYLNHIRSDISYDSTLRLGTQLNQSLRTHFDKAKQHMPPFQLHLTTLLTHRFLLSLHLPFATKAAADPTRYLSRKIVADTSPLLLGRSASPPTPPSPFDPPTAALPACLAHASGFFRAAQLQAAAAVALELLAAPPAALAPSPAKPCAPASPTTCGGCGAAADVRAQVAGAGDAALGECVEALAAEAAAEGEGQREHAGGLETPVAVVGEGWTPDDGEEFGLLDFQFDPDFDAVVPGSGQMSGLFS</sequence>
<keyword evidence="9" id="KW-1185">Reference proteome</keyword>
<keyword evidence="4" id="KW-0238">DNA-binding</keyword>
<keyword evidence="3" id="KW-0805">Transcription regulation</keyword>
<dbReference type="Pfam" id="PF04082">
    <property type="entry name" value="Fungal_trans"/>
    <property type="match status" value="1"/>
</dbReference>
<dbReference type="GO" id="GO:0005634">
    <property type="term" value="C:nucleus"/>
    <property type="evidence" value="ECO:0007669"/>
    <property type="project" value="TreeGrafter"/>
</dbReference>
<dbReference type="Proteomes" id="UP000572817">
    <property type="component" value="Unassembled WGS sequence"/>
</dbReference>
<reference evidence="8" key="1">
    <citation type="submission" date="2020-04" db="EMBL/GenBank/DDBJ databases">
        <title>Genome Assembly and Annotation of Botryosphaeria dothidea sdau 11-99, a Latent Pathogen of Apple Fruit Ring Rot in China.</title>
        <authorList>
            <person name="Yu C."/>
            <person name="Diao Y."/>
            <person name="Lu Q."/>
            <person name="Zhao J."/>
            <person name="Cui S."/>
            <person name="Peng C."/>
            <person name="He B."/>
            <person name="Liu H."/>
        </authorList>
    </citation>
    <scope>NUCLEOTIDE SEQUENCE [LARGE SCALE GENOMIC DNA]</scope>
    <source>
        <strain evidence="8">Sdau11-99</strain>
    </source>
</reference>
<evidence type="ECO:0000256" key="2">
    <source>
        <dbReference type="ARBA" id="ARBA00022833"/>
    </source>
</evidence>
<dbReference type="AlphaFoldDB" id="A0A8H4N0Z1"/>
<dbReference type="GO" id="GO:0001228">
    <property type="term" value="F:DNA-binding transcription activator activity, RNA polymerase II-specific"/>
    <property type="evidence" value="ECO:0007669"/>
    <property type="project" value="TreeGrafter"/>
</dbReference>
<dbReference type="InterPro" id="IPR007219">
    <property type="entry name" value="XnlR_reg_dom"/>
</dbReference>
<dbReference type="PANTHER" id="PTHR31944">
    <property type="entry name" value="HEME-RESPONSIVE ZINC FINGER TRANSCRIPTION FACTOR HAP1"/>
    <property type="match status" value="1"/>
</dbReference>
<protein>
    <recommendedName>
        <fullName evidence="7">Xylanolytic transcriptional activator regulatory domain-containing protein</fullName>
    </recommendedName>
</protein>
<evidence type="ECO:0000256" key="3">
    <source>
        <dbReference type="ARBA" id="ARBA00023015"/>
    </source>
</evidence>
<dbReference type="PANTHER" id="PTHR31944:SF131">
    <property type="entry name" value="HEME-RESPONSIVE ZINC FINGER TRANSCRIPTION FACTOR HAP1"/>
    <property type="match status" value="1"/>
</dbReference>
<proteinExistence type="predicted"/>